<gene>
    <name evidence="3" type="ORF">Pph01_06620</name>
</gene>
<dbReference type="AlphaFoldDB" id="A0A8J3XCQ6"/>
<reference evidence="3 4" key="1">
    <citation type="submission" date="2021-01" db="EMBL/GenBank/DDBJ databases">
        <title>Whole genome shotgun sequence of Planotetraspora phitsanulokensis NBRC 104273.</title>
        <authorList>
            <person name="Komaki H."/>
            <person name="Tamura T."/>
        </authorList>
    </citation>
    <scope>NUCLEOTIDE SEQUENCE [LARGE SCALE GENOMIC DNA]</scope>
    <source>
        <strain evidence="3 4">NBRC 104273</strain>
    </source>
</reference>
<evidence type="ECO:0008006" key="5">
    <source>
        <dbReference type="Google" id="ProtNLM"/>
    </source>
</evidence>
<proteinExistence type="predicted"/>
<protein>
    <recommendedName>
        <fullName evidence="5">Secreted protein</fullName>
    </recommendedName>
</protein>
<dbReference type="RefSeq" id="WP_204071404.1">
    <property type="nucleotide sequence ID" value="NZ_BAABHI010000012.1"/>
</dbReference>
<evidence type="ECO:0000313" key="4">
    <source>
        <dbReference type="Proteomes" id="UP000622547"/>
    </source>
</evidence>
<feature type="compositionally biased region" description="Basic and acidic residues" evidence="1">
    <location>
        <begin position="73"/>
        <end position="87"/>
    </location>
</feature>
<evidence type="ECO:0000256" key="2">
    <source>
        <dbReference type="SAM" id="SignalP"/>
    </source>
</evidence>
<feature type="signal peptide" evidence="2">
    <location>
        <begin position="1"/>
        <end position="20"/>
    </location>
</feature>
<feature type="chain" id="PRO_5035201754" description="Secreted protein" evidence="2">
    <location>
        <begin position="21"/>
        <end position="177"/>
    </location>
</feature>
<evidence type="ECO:0000313" key="3">
    <source>
        <dbReference type="EMBL" id="GII35659.1"/>
    </source>
</evidence>
<feature type="region of interest" description="Disordered" evidence="1">
    <location>
        <begin position="62"/>
        <end position="87"/>
    </location>
</feature>
<keyword evidence="4" id="KW-1185">Reference proteome</keyword>
<keyword evidence="2" id="KW-0732">Signal</keyword>
<comment type="caution">
    <text evidence="3">The sequence shown here is derived from an EMBL/GenBank/DDBJ whole genome shotgun (WGS) entry which is preliminary data.</text>
</comment>
<dbReference type="Proteomes" id="UP000622547">
    <property type="component" value="Unassembled WGS sequence"/>
</dbReference>
<accession>A0A8J3XCQ6</accession>
<feature type="region of interest" description="Disordered" evidence="1">
    <location>
        <begin position="126"/>
        <end position="150"/>
    </location>
</feature>
<name>A0A8J3XCQ6_9ACTN</name>
<evidence type="ECO:0000256" key="1">
    <source>
        <dbReference type="SAM" id="MobiDB-lite"/>
    </source>
</evidence>
<sequence length="177" mass="18970">MRKRFLAGCLLPLVLVTAAACSKSNDGKGVASVGGTATPSVTQSVSRLDQLIRYTHCMREHGVPMTDPEVDGDTVRQGRADKGAAGDKLFPAEDACKQYRPPQEVGPVMDLKKELALKESRCMREHGVENFPDPGPDGTRVPSEVGADPDFMDARETCRAQTVAEFASRAPSPGATR</sequence>
<organism evidence="3 4">
    <name type="scientific">Planotetraspora phitsanulokensis</name>
    <dbReference type="NCBI Taxonomy" id="575192"/>
    <lineage>
        <taxon>Bacteria</taxon>
        <taxon>Bacillati</taxon>
        <taxon>Actinomycetota</taxon>
        <taxon>Actinomycetes</taxon>
        <taxon>Streptosporangiales</taxon>
        <taxon>Streptosporangiaceae</taxon>
        <taxon>Planotetraspora</taxon>
    </lineage>
</organism>
<dbReference type="PROSITE" id="PS51257">
    <property type="entry name" value="PROKAR_LIPOPROTEIN"/>
    <property type="match status" value="1"/>
</dbReference>
<dbReference type="EMBL" id="BOOP01000003">
    <property type="protein sequence ID" value="GII35659.1"/>
    <property type="molecule type" value="Genomic_DNA"/>
</dbReference>